<dbReference type="PRINTS" id="PR00171">
    <property type="entry name" value="SUGRTRNSPORT"/>
</dbReference>
<dbReference type="NCBIfam" id="TIGR00879">
    <property type="entry name" value="SP"/>
    <property type="match status" value="1"/>
</dbReference>
<feature type="transmembrane region" description="Helical" evidence="15">
    <location>
        <begin position="350"/>
        <end position="373"/>
    </location>
</feature>
<evidence type="ECO:0000259" key="16">
    <source>
        <dbReference type="PROSITE" id="PS50850"/>
    </source>
</evidence>
<dbReference type="InterPro" id="IPR005829">
    <property type="entry name" value="Sugar_transporter_CS"/>
</dbReference>
<evidence type="ECO:0000256" key="11">
    <source>
        <dbReference type="ARBA" id="ARBA00044668"/>
    </source>
</evidence>
<keyword evidence="3 14" id="KW-0813">Transport</keyword>
<dbReference type="PROSITE" id="PS50850">
    <property type="entry name" value="MFS"/>
    <property type="match status" value="1"/>
</dbReference>
<dbReference type="PROSITE" id="PS00217">
    <property type="entry name" value="SUGAR_TRANSPORT_2"/>
    <property type="match status" value="1"/>
</dbReference>
<dbReference type="OMA" id="SEPLWPY"/>
<dbReference type="AlphaFoldDB" id="K3XDB1"/>
<feature type="transmembrane region" description="Helical" evidence="15">
    <location>
        <begin position="379"/>
        <end position="399"/>
    </location>
</feature>
<evidence type="ECO:0000256" key="9">
    <source>
        <dbReference type="ARBA" id="ARBA00044656"/>
    </source>
</evidence>
<comment type="catalytic activity">
    <reaction evidence="10">
        <text>D-mannose(out) = D-mannose(in)</text>
        <dbReference type="Rhea" id="RHEA:78391"/>
        <dbReference type="ChEBI" id="CHEBI:4208"/>
    </reaction>
    <physiologicalReaction direction="left-to-right" evidence="10">
        <dbReference type="Rhea" id="RHEA:78392"/>
    </physiologicalReaction>
</comment>
<protein>
    <recommendedName>
        <fullName evidence="13">Hexose transporter 1</fullName>
    </recommendedName>
</protein>
<feature type="transmembrane region" description="Helical" evidence="15">
    <location>
        <begin position="224"/>
        <end position="245"/>
    </location>
</feature>
<comment type="catalytic activity">
    <reaction evidence="9">
        <text>D-xylose(out) = D-xylose(in)</text>
        <dbReference type="Rhea" id="RHEA:78427"/>
        <dbReference type="ChEBI" id="CHEBI:53455"/>
    </reaction>
    <physiologicalReaction direction="left-to-right" evidence="9">
        <dbReference type="Rhea" id="RHEA:78428"/>
    </physiologicalReaction>
</comment>
<reference evidence="18" key="1">
    <citation type="journal article" date="2010" name="Genome Biol.">
        <title>Genome sequence of the necrotrophic plant pathogen Pythium ultimum reveals original pathogenicity mechanisms and effector repertoire.</title>
        <authorList>
            <person name="Levesque C.A."/>
            <person name="Brouwer H."/>
            <person name="Cano L."/>
            <person name="Hamilton J.P."/>
            <person name="Holt C."/>
            <person name="Huitema E."/>
            <person name="Raffaele S."/>
            <person name="Robideau G.P."/>
            <person name="Thines M."/>
            <person name="Win J."/>
            <person name="Zerillo M.M."/>
            <person name="Beakes G.W."/>
            <person name="Boore J.L."/>
            <person name="Busam D."/>
            <person name="Dumas B."/>
            <person name="Ferriera S."/>
            <person name="Fuerstenberg S.I."/>
            <person name="Gachon C.M."/>
            <person name="Gaulin E."/>
            <person name="Govers F."/>
            <person name="Grenville-Briggs L."/>
            <person name="Horner N."/>
            <person name="Hostetler J."/>
            <person name="Jiang R.H."/>
            <person name="Johnson J."/>
            <person name="Krajaejun T."/>
            <person name="Lin H."/>
            <person name="Meijer H.J."/>
            <person name="Moore B."/>
            <person name="Morris P."/>
            <person name="Phuntmart V."/>
            <person name="Puiu D."/>
            <person name="Shetty J."/>
            <person name="Stajich J.E."/>
            <person name="Tripathy S."/>
            <person name="Wawra S."/>
            <person name="van West P."/>
            <person name="Whitty B.R."/>
            <person name="Coutinho P.M."/>
            <person name="Henrissat B."/>
            <person name="Martin F."/>
            <person name="Thomas P.D."/>
            <person name="Tyler B.M."/>
            <person name="De Vries R.P."/>
            <person name="Kamoun S."/>
            <person name="Yandell M."/>
            <person name="Tisserat N."/>
            <person name="Buell C.R."/>
        </authorList>
    </citation>
    <scope>NUCLEOTIDE SEQUENCE</scope>
    <source>
        <strain evidence="18">DAOM:BR144</strain>
    </source>
</reference>
<dbReference type="eggNOG" id="KOG0569">
    <property type="taxonomic scope" value="Eukaryota"/>
</dbReference>
<evidence type="ECO:0000256" key="1">
    <source>
        <dbReference type="ARBA" id="ARBA00004141"/>
    </source>
</evidence>
<feature type="transmembrane region" description="Helical" evidence="15">
    <location>
        <begin position="315"/>
        <end position="338"/>
    </location>
</feature>
<dbReference type="InterPro" id="IPR020846">
    <property type="entry name" value="MFS_dom"/>
</dbReference>
<evidence type="ECO:0000256" key="4">
    <source>
        <dbReference type="ARBA" id="ARBA00022692"/>
    </source>
</evidence>
<comment type="catalytic activity">
    <reaction evidence="7">
        <text>D-galactose(in) = D-galactose(out)</text>
        <dbReference type="Rhea" id="RHEA:34915"/>
        <dbReference type="ChEBI" id="CHEBI:4139"/>
    </reaction>
    <physiologicalReaction direction="right-to-left" evidence="7">
        <dbReference type="Rhea" id="RHEA:34917"/>
    </physiologicalReaction>
</comment>
<keyword evidence="18" id="KW-1185">Reference proteome</keyword>
<dbReference type="PANTHER" id="PTHR23503:SF8">
    <property type="entry name" value="FACILITATED GLUCOSE TRANSPORTER PROTEIN 1"/>
    <property type="match status" value="1"/>
</dbReference>
<accession>K3XDB1</accession>
<evidence type="ECO:0000256" key="7">
    <source>
        <dbReference type="ARBA" id="ARBA00044637"/>
    </source>
</evidence>
<dbReference type="PROSITE" id="PS51257">
    <property type="entry name" value="PROKAR_LIPOPROTEIN"/>
    <property type="match status" value="1"/>
</dbReference>
<keyword evidence="5 15" id="KW-1133">Transmembrane helix</keyword>
<evidence type="ECO:0000256" key="2">
    <source>
        <dbReference type="ARBA" id="ARBA00011738"/>
    </source>
</evidence>
<evidence type="ECO:0000256" key="3">
    <source>
        <dbReference type="ARBA" id="ARBA00022448"/>
    </source>
</evidence>
<proteinExistence type="inferred from homology"/>
<dbReference type="InterPro" id="IPR003663">
    <property type="entry name" value="Sugar/inositol_transpt"/>
</dbReference>
<dbReference type="InParanoid" id="K3XDB1"/>
<feature type="transmembrane region" description="Helical" evidence="15">
    <location>
        <begin position="126"/>
        <end position="149"/>
    </location>
</feature>
<keyword evidence="6 15" id="KW-0472">Membrane</keyword>
<evidence type="ECO:0000256" key="15">
    <source>
        <dbReference type="SAM" id="Phobius"/>
    </source>
</evidence>
<evidence type="ECO:0000313" key="18">
    <source>
        <dbReference type="Proteomes" id="UP000019132"/>
    </source>
</evidence>
<feature type="transmembrane region" description="Helical" evidence="15">
    <location>
        <begin position="288"/>
        <end position="309"/>
    </location>
</feature>
<comment type="subunit">
    <text evidence="2">Homodimer.</text>
</comment>
<feature type="transmembrane region" description="Helical" evidence="15">
    <location>
        <begin position="12"/>
        <end position="32"/>
    </location>
</feature>
<feature type="transmembrane region" description="Helical" evidence="15">
    <location>
        <begin position="98"/>
        <end position="120"/>
    </location>
</feature>
<evidence type="ECO:0000256" key="13">
    <source>
        <dbReference type="ARBA" id="ARBA00044780"/>
    </source>
</evidence>
<dbReference type="Proteomes" id="UP000019132">
    <property type="component" value="Unassembled WGS sequence"/>
</dbReference>
<comment type="catalytic activity">
    <reaction evidence="8">
        <text>D-glucose(out) = D-glucose(in)</text>
        <dbReference type="Rhea" id="RHEA:60376"/>
        <dbReference type="ChEBI" id="CHEBI:4167"/>
    </reaction>
    <physiologicalReaction direction="left-to-right" evidence="8">
        <dbReference type="Rhea" id="RHEA:60377"/>
    </physiologicalReaction>
</comment>
<evidence type="ECO:0000256" key="14">
    <source>
        <dbReference type="RuleBase" id="RU003346"/>
    </source>
</evidence>
<evidence type="ECO:0000256" key="5">
    <source>
        <dbReference type="ARBA" id="ARBA00022989"/>
    </source>
</evidence>
<reference evidence="17" key="3">
    <citation type="submission" date="2015-02" db="UniProtKB">
        <authorList>
            <consortium name="EnsemblProtists"/>
        </authorList>
    </citation>
    <scope>IDENTIFICATION</scope>
    <source>
        <strain evidence="17">DAOM BR144</strain>
    </source>
</reference>
<dbReference type="STRING" id="431595.K3XDB1"/>
<evidence type="ECO:0000256" key="6">
    <source>
        <dbReference type="ARBA" id="ARBA00023136"/>
    </source>
</evidence>
<dbReference type="VEuPathDB" id="FungiDB:PYU1_G015179"/>
<evidence type="ECO:0000256" key="8">
    <source>
        <dbReference type="ARBA" id="ARBA00044648"/>
    </source>
</evidence>
<dbReference type="GO" id="GO:0015149">
    <property type="term" value="F:hexose transmembrane transporter activity"/>
    <property type="evidence" value="ECO:0007669"/>
    <property type="project" value="TreeGrafter"/>
</dbReference>
<keyword evidence="4 15" id="KW-0812">Transmembrane</keyword>
<name>K3XDB1_GLOUD</name>
<sequence>MFSGHSKAEWAYVVNAWIVGGMVGSLSCGSLADRYGRRKALMGSSLFMIVGAALQASASSLAVFTVGRAVAGICSGFATGLSGGYVNEISPPHLRKTLSVGVQLGVAIGSLLVVCTFFFANTSSGWRYIAGFPIVYAVLFLILASLFLVESPAWLLANGKHREATFVMASIYGENNVELARTWFEPGAASASDVELAIEDDIKHQTPIQSPLSQVLSPTFRLQLIGAIGLAAGQQLSGISGVFYYSSSLFKDAGISDDRIGSVIINAMNLLPTLATGYLVTRFGYRKIVLFGFLGMFASGIGITIAFLVNIAELSIVFTGTYVGSFAVSVGPLIYAVMADLFPDSVRATAVSICVFFNYASNLVVGVSFPYLSDALNDFSFIPFVTVVAFFYLFTFAMIPETSGKTNEEIQA</sequence>
<dbReference type="InterPro" id="IPR036259">
    <property type="entry name" value="MFS_trans_sf"/>
</dbReference>
<evidence type="ECO:0000256" key="10">
    <source>
        <dbReference type="ARBA" id="ARBA00044662"/>
    </source>
</evidence>
<dbReference type="InterPro" id="IPR045263">
    <property type="entry name" value="GLUT"/>
</dbReference>
<comment type="catalytic activity">
    <reaction evidence="11">
        <text>D-glucosamine(out) = D-glucosamine(in)</text>
        <dbReference type="Rhea" id="RHEA:78423"/>
        <dbReference type="ChEBI" id="CHEBI:58723"/>
    </reaction>
    <physiologicalReaction direction="left-to-right" evidence="11">
        <dbReference type="Rhea" id="RHEA:78424"/>
    </physiologicalReaction>
</comment>
<dbReference type="Gene3D" id="1.20.1250.20">
    <property type="entry name" value="MFS general substrate transporter like domains"/>
    <property type="match status" value="1"/>
</dbReference>
<organism evidence="17 18">
    <name type="scientific">Globisporangium ultimum (strain ATCC 200006 / CBS 805.95 / DAOM BR144)</name>
    <name type="common">Pythium ultimum</name>
    <dbReference type="NCBI Taxonomy" id="431595"/>
    <lineage>
        <taxon>Eukaryota</taxon>
        <taxon>Sar</taxon>
        <taxon>Stramenopiles</taxon>
        <taxon>Oomycota</taxon>
        <taxon>Peronosporomycetes</taxon>
        <taxon>Pythiales</taxon>
        <taxon>Pythiaceae</taxon>
        <taxon>Globisporangium</taxon>
    </lineage>
</organism>
<dbReference type="SUPFAM" id="SSF103473">
    <property type="entry name" value="MFS general substrate transporter"/>
    <property type="match status" value="1"/>
</dbReference>
<dbReference type="InterPro" id="IPR005828">
    <property type="entry name" value="MFS_sugar_transport-like"/>
</dbReference>
<feature type="transmembrane region" description="Helical" evidence="15">
    <location>
        <begin position="69"/>
        <end position="86"/>
    </location>
</feature>
<comment type="subcellular location">
    <subcellularLocation>
        <location evidence="1">Membrane</location>
        <topology evidence="1">Multi-pass membrane protein</topology>
    </subcellularLocation>
</comment>
<feature type="transmembrane region" description="Helical" evidence="15">
    <location>
        <begin position="44"/>
        <end position="63"/>
    </location>
</feature>
<comment type="similarity">
    <text evidence="14">Belongs to the major facilitator superfamily. Sugar transporter (TC 2.A.1.1) family.</text>
</comment>
<dbReference type="GO" id="GO:0016020">
    <property type="term" value="C:membrane"/>
    <property type="evidence" value="ECO:0007669"/>
    <property type="project" value="UniProtKB-SubCell"/>
</dbReference>
<dbReference type="EMBL" id="ADOS01001002">
    <property type="status" value="NOT_ANNOTATED_CDS"/>
    <property type="molecule type" value="Genomic_DNA"/>
</dbReference>
<dbReference type="HOGENOM" id="CLU_001265_30_5_1"/>
<dbReference type="Pfam" id="PF00083">
    <property type="entry name" value="Sugar_tr"/>
    <property type="match status" value="1"/>
</dbReference>
<dbReference type="EnsemblProtists" id="PYU1_T015210">
    <property type="protein sequence ID" value="PYU1_T015210"/>
    <property type="gene ID" value="PYU1_G015179"/>
</dbReference>
<feature type="domain" description="Major facilitator superfamily (MFS) profile" evidence="16">
    <location>
        <begin position="1"/>
        <end position="403"/>
    </location>
</feature>
<evidence type="ECO:0000313" key="17">
    <source>
        <dbReference type="EnsemblProtists" id="PYU1_T015210"/>
    </source>
</evidence>
<comment type="catalytic activity">
    <reaction evidence="12">
        <text>D-fructose(out) = D-fructose(in)</text>
        <dbReference type="Rhea" id="RHEA:60372"/>
        <dbReference type="ChEBI" id="CHEBI:37721"/>
    </reaction>
    <physiologicalReaction direction="left-to-right" evidence="12">
        <dbReference type="Rhea" id="RHEA:60373"/>
    </physiologicalReaction>
</comment>
<feature type="transmembrane region" description="Helical" evidence="15">
    <location>
        <begin position="260"/>
        <end position="281"/>
    </location>
</feature>
<dbReference type="PANTHER" id="PTHR23503">
    <property type="entry name" value="SOLUTE CARRIER FAMILY 2"/>
    <property type="match status" value="1"/>
</dbReference>
<evidence type="ECO:0000256" key="12">
    <source>
        <dbReference type="ARBA" id="ARBA00044710"/>
    </source>
</evidence>
<reference evidence="18" key="2">
    <citation type="submission" date="2010-04" db="EMBL/GenBank/DDBJ databases">
        <authorList>
            <person name="Buell R."/>
            <person name="Hamilton J."/>
            <person name="Hostetler J."/>
        </authorList>
    </citation>
    <scope>NUCLEOTIDE SEQUENCE [LARGE SCALE GENOMIC DNA]</scope>
    <source>
        <strain evidence="18">DAOM:BR144</strain>
    </source>
</reference>